<evidence type="ECO:0000256" key="2">
    <source>
        <dbReference type="ARBA" id="ARBA00022679"/>
    </source>
</evidence>
<proteinExistence type="predicted"/>
<reference evidence="3 4" key="1">
    <citation type="submission" date="2021-06" db="EMBL/GenBank/DDBJ databases">
        <title>Rhodobacteraceae bacterium strain HSP-20.</title>
        <authorList>
            <person name="Chen W.-M."/>
        </authorList>
    </citation>
    <scope>NUCLEOTIDE SEQUENCE [LARGE SCALE GENOMIC DNA]</scope>
    <source>
        <strain evidence="3 4">HSP-20</strain>
    </source>
</reference>
<name>A0ABS6J3R1_9RHOB</name>
<dbReference type="Proteomes" id="UP000731907">
    <property type="component" value="Unassembled WGS sequence"/>
</dbReference>
<evidence type="ECO:0000313" key="4">
    <source>
        <dbReference type="Proteomes" id="UP000731907"/>
    </source>
</evidence>
<evidence type="ECO:0000313" key="3">
    <source>
        <dbReference type="EMBL" id="MBU9698238.1"/>
    </source>
</evidence>
<accession>A0ABS6J3R1</accession>
<keyword evidence="1" id="KW-0328">Glycosyltransferase</keyword>
<dbReference type="InterPro" id="IPR002516">
    <property type="entry name" value="Glyco_trans_11"/>
</dbReference>
<keyword evidence="2" id="KW-0808">Transferase</keyword>
<gene>
    <name evidence="3" type="ORF">GU927_010315</name>
</gene>
<keyword evidence="4" id="KW-1185">Reference proteome</keyword>
<comment type="caution">
    <text evidence="3">The sequence shown here is derived from an EMBL/GenBank/DDBJ whole genome shotgun (WGS) entry which is preliminary data.</text>
</comment>
<dbReference type="RefSeq" id="WP_161762353.1">
    <property type="nucleotide sequence ID" value="NZ_JAAATX020000006.1"/>
</dbReference>
<dbReference type="EMBL" id="JAAATX020000006">
    <property type="protein sequence ID" value="MBU9698238.1"/>
    <property type="molecule type" value="Genomic_DNA"/>
</dbReference>
<dbReference type="CDD" id="cd11301">
    <property type="entry name" value="Fut1_Fut2_like"/>
    <property type="match status" value="1"/>
</dbReference>
<dbReference type="PANTHER" id="PTHR11927">
    <property type="entry name" value="GALACTOSIDE 2-L-FUCOSYLTRANSFERASE"/>
    <property type="match status" value="1"/>
</dbReference>
<dbReference type="Pfam" id="PF01531">
    <property type="entry name" value="Glyco_transf_11"/>
    <property type="match status" value="1"/>
</dbReference>
<evidence type="ECO:0000256" key="1">
    <source>
        <dbReference type="ARBA" id="ARBA00022676"/>
    </source>
</evidence>
<organism evidence="3 4">
    <name type="scientific">Paragemmobacter amnigenus</name>
    <dbReference type="NCBI Taxonomy" id="2852097"/>
    <lineage>
        <taxon>Bacteria</taxon>
        <taxon>Pseudomonadati</taxon>
        <taxon>Pseudomonadota</taxon>
        <taxon>Alphaproteobacteria</taxon>
        <taxon>Rhodobacterales</taxon>
        <taxon>Paracoccaceae</taxon>
        <taxon>Paragemmobacter</taxon>
    </lineage>
</organism>
<sequence length="288" mass="31844">MIHVRLAGGLGNQLFQYAAGRALALRRGTGLLLDTRELGRGGPAHSVYGLHHFAIEARIARDADLPPDRSRPLAHLLWRRFGRNPRFLRERGLGLNSAVLDAPDGTYLHGYFQSEAYFSDALPALRHELSIVTAPSAENAGWLARIAADGDAVSLHMRRGDYVSDAKGATTHGTCDAAHYRRAIAALTERTGRTPSLYVFSDDPDWVRTNLDLGLPMHVPGHNGPDVPHEDLRLMSACRHHIIANSTFSWWAAWLDPRPDAITIAPRRWFANPSLSNPDILPARWIAV</sequence>
<protein>
    <submittedName>
        <fullName evidence="3">Alpha-1,2-fucosyltransferase</fullName>
    </submittedName>
</protein>
<dbReference type="PANTHER" id="PTHR11927:SF9">
    <property type="entry name" value="L-FUCOSYLTRANSFERASE"/>
    <property type="match status" value="1"/>
</dbReference>